<comment type="cofactor">
    <cofactor evidence="1 4">
        <name>a divalent metal cation</name>
        <dbReference type="ChEBI" id="CHEBI:60240"/>
    </cofactor>
</comment>
<dbReference type="Gene3D" id="3.90.950.10">
    <property type="match status" value="1"/>
</dbReference>
<comment type="catalytic activity">
    <reaction evidence="4">
        <text>dTTP + H2O = dTMP + diphosphate + H(+)</text>
        <dbReference type="Rhea" id="RHEA:28534"/>
        <dbReference type="ChEBI" id="CHEBI:15377"/>
        <dbReference type="ChEBI" id="CHEBI:15378"/>
        <dbReference type="ChEBI" id="CHEBI:33019"/>
        <dbReference type="ChEBI" id="CHEBI:37568"/>
        <dbReference type="ChEBI" id="CHEBI:63528"/>
        <dbReference type="EC" id="3.6.1.9"/>
    </reaction>
</comment>
<comment type="subcellular location">
    <subcellularLocation>
        <location evidence="4">Cytoplasm</location>
    </subcellularLocation>
</comment>
<dbReference type="EC" id="3.6.1.9" evidence="4"/>
<protein>
    <recommendedName>
        <fullName evidence="4">dTTP/UTP pyrophosphatase</fullName>
        <shortName evidence="4">dTTPase/UTPase</shortName>
        <ecNumber evidence="4">3.6.1.9</ecNumber>
    </recommendedName>
    <alternativeName>
        <fullName evidence="4">Nucleoside triphosphate pyrophosphatase</fullName>
    </alternativeName>
    <alternativeName>
        <fullName evidence="4">Nucleotide pyrophosphatase</fullName>
        <shortName evidence="4">Nucleotide PPase</shortName>
    </alternativeName>
</protein>
<dbReference type="PANTHER" id="PTHR43213">
    <property type="entry name" value="BIFUNCTIONAL DTTP/UTP PYROPHOSPHATASE/METHYLTRANSFERASE PROTEIN-RELATED"/>
    <property type="match status" value="1"/>
</dbReference>
<dbReference type="InterPro" id="IPR003697">
    <property type="entry name" value="Maf-like"/>
</dbReference>
<accession>A0ABV9NAD3</accession>
<dbReference type="PIRSF" id="PIRSF006305">
    <property type="entry name" value="Maf"/>
    <property type="match status" value="1"/>
</dbReference>
<dbReference type="Pfam" id="PF02545">
    <property type="entry name" value="Maf"/>
    <property type="match status" value="1"/>
</dbReference>
<feature type="active site" description="Proton acceptor" evidence="4">
    <location>
        <position position="72"/>
    </location>
</feature>
<dbReference type="PANTHER" id="PTHR43213:SF5">
    <property type="entry name" value="BIFUNCTIONAL DTTP_UTP PYROPHOSPHATASE_METHYLTRANSFERASE PROTEIN-RELATED"/>
    <property type="match status" value="1"/>
</dbReference>
<dbReference type="InterPro" id="IPR029001">
    <property type="entry name" value="ITPase-like_fam"/>
</dbReference>
<sequence length="196" mass="20806">MPADARLVLASASPRRRDLLTGIGFPPDAIAPTDIDETEHAGELPRDLALRLTLAKLSAATGHDDAYVLASDTVVGVGRRILPKTETEDEARACLALISGRNHRVFTGVAVRAPDGRVSSRLSMTRVAVKRLSAQEIDEYIASGEWQGKAGGYGIQGRFGAHIIQITGSYTGVMGLPVYETRQLLIGLGYRPGGAG</sequence>
<evidence type="ECO:0000313" key="6">
    <source>
        <dbReference type="Proteomes" id="UP001596024"/>
    </source>
</evidence>
<organism evidence="5 6">
    <name type="scientific">Glycocaulis abyssi</name>
    <dbReference type="NCBI Taxonomy" id="1433403"/>
    <lineage>
        <taxon>Bacteria</taxon>
        <taxon>Pseudomonadati</taxon>
        <taxon>Pseudomonadota</taxon>
        <taxon>Alphaproteobacteria</taxon>
        <taxon>Maricaulales</taxon>
        <taxon>Maricaulaceae</taxon>
        <taxon>Glycocaulis</taxon>
    </lineage>
</organism>
<comment type="similarity">
    <text evidence="4">Belongs to the Maf family. YhdE subfamily.</text>
</comment>
<keyword evidence="3 4" id="KW-0546">Nucleotide metabolism</keyword>
<name>A0ABV9NAD3_9PROT</name>
<comment type="caution">
    <text evidence="5">The sequence shown here is derived from an EMBL/GenBank/DDBJ whole genome shotgun (WGS) entry which is preliminary data.</text>
</comment>
<feature type="site" description="Important for substrate specificity" evidence="4">
    <location>
        <position position="156"/>
    </location>
</feature>
<dbReference type="GO" id="GO:0016787">
    <property type="term" value="F:hydrolase activity"/>
    <property type="evidence" value="ECO:0007669"/>
    <property type="project" value="UniProtKB-KW"/>
</dbReference>
<comment type="catalytic activity">
    <reaction evidence="4">
        <text>UTP + H2O = UMP + diphosphate + H(+)</text>
        <dbReference type="Rhea" id="RHEA:29395"/>
        <dbReference type="ChEBI" id="CHEBI:15377"/>
        <dbReference type="ChEBI" id="CHEBI:15378"/>
        <dbReference type="ChEBI" id="CHEBI:33019"/>
        <dbReference type="ChEBI" id="CHEBI:46398"/>
        <dbReference type="ChEBI" id="CHEBI:57865"/>
        <dbReference type="EC" id="3.6.1.9"/>
    </reaction>
</comment>
<dbReference type="SUPFAM" id="SSF52972">
    <property type="entry name" value="ITPase-like"/>
    <property type="match status" value="1"/>
</dbReference>
<keyword evidence="4" id="KW-0963">Cytoplasm</keyword>
<evidence type="ECO:0000313" key="5">
    <source>
        <dbReference type="EMBL" id="MFC4725317.1"/>
    </source>
</evidence>
<dbReference type="HAMAP" id="MF_00528">
    <property type="entry name" value="Maf"/>
    <property type="match status" value="1"/>
</dbReference>
<reference evidence="6" key="1">
    <citation type="journal article" date="2019" name="Int. J. Syst. Evol. Microbiol.">
        <title>The Global Catalogue of Microorganisms (GCM) 10K type strain sequencing project: providing services to taxonomists for standard genome sequencing and annotation.</title>
        <authorList>
            <consortium name="The Broad Institute Genomics Platform"/>
            <consortium name="The Broad Institute Genome Sequencing Center for Infectious Disease"/>
            <person name="Wu L."/>
            <person name="Ma J."/>
        </authorList>
    </citation>
    <scope>NUCLEOTIDE SEQUENCE [LARGE SCALE GENOMIC DNA]</scope>
    <source>
        <strain evidence="6">CCUG 62981</strain>
    </source>
</reference>
<evidence type="ECO:0000256" key="3">
    <source>
        <dbReference type="ARBA" id="ARBA00023080"/>
    </source>
</evidence>
<feature type="site" description="Important for substrate specificity" evidence="4">
    <location>
        <position position="15"/>
    </location>
</feature>
<dbReference type="NCBIfam" id="TIGR00172">
    <property type="entry name" value="maf"/>
    <property type="match status" value="1"/>
</dbReference>
<dbReference type="CDD" id="cd00555">
    <property type="entry name" value="Maf"/>
    <property type="match status" value="1"/>
</dbReference>
<dbReference type="Proteomes" id="UP001596024">
    <property type="component" value="Unassembled WGS sequence"/>
</dbReference>
<evidence type="ECO:0000256" key="2">
    <source>
        <dbReference type="ARBA" id="ARBA00022801"/>
    </source>
</evidence>
<dbReference type="RefSeq" id="WP_371392567.1">
    <property type="nucleotide sequence ID" value="NZ_CP163421.1"/>
</dbReference>
<evidence type="ECO:0000256" key="4">
    <source>
        <dbReference type="HAMAP-Rule" id="MF_00528"/>
    </source>
</evidence>
<gene>
    <name evidence="5" type="ORF">ACFPB0_08445</name>
</gene>
<proteinExistence type="inferred from homology"/>
<comment type="function">
    <text evidence="4">Nucleoside triphosphate pyrophosphatase that hydrolyzes dTTP and UTP. May have a dual role in cell division arrest and in preventing the incorporation of modified nucleotides into cellular nucleic acids.</text>
</comment>
<evidence type="ECO:0000256" key="1">
    <source>
        <dbReference type="ARBA" id="ARBA00001968"/>
    </source>
</evidence>
<keyword evidence="2 4" id="KW-0378">Hydrolase</keyword>
<comment type="caution">
    <text evidence="4">Lacks conserved residue(s) required for the propagation of feature annotation.</text>
</comment>
<keyword evidence="6" id="KW-1185">Reference proteome</keyword>
<feature type="site" description="Important for substrate specificity" evidence="4">
    <location>
        <position position="73"/>
    </location>
</feature>
<dbReference type="EMBL" id="JBHSGQ010000003">
    <property type="protein sequence ID" value="MFC4725317.1"/>
    <property type="molecule type" value="Genomic_DNA"/>
</dbReference>